<feature type="domain" description="UvrD-like helicase C-terminal" evidence="16">
    <location>
        <begin position="507"/>
        <end position="740"/>
    </location>
</feature>
<comment type="catalytic activity">
    <reaction evidence="13">
        <text>ATP + H2O = ADP + phosphate + H(+)</text>
        <dbReference type="Rhea" id="RHEA:13065"/>
        <dbReference type="ChEBI" id="CHEBI:15377"/>
        <dbReference type="ChEBI" id="CHEBI:15378"/>
        <dbReference type="ChEBI" id="CHEBI:30616"/>
        <dbReference type="ChEBI" id="CHEBI:43474"/>
        <dbReference type="ChEBI" id="CHEBI:456216"/>
        <dbReference type="EC" id="5.6.2.4"/>
    </reaction>
</comment>
<keyword evidence="4 14" id="KW-0378">Hydrolase</keyword>
<dbReference type="GO" id="GO:0043138">
    <property type="term" value="F:3'-5' DNA helicase activity"/>
    <property type="evidence" value="ECO:0007669"/>
    <property type="project" value="UniProtKB-EC"/>
</dbReference>
<feature type="binding site" evidence="14">
    <location>
        <begin position="26"/>
        <end position="33"/>
    </location>
    <ligand>
        <name>ATP</name>
        <dbReference type="ChEBI" id="CHEBI:30616"/>
    </ligand>
</feature>
<dbReference type="Gene3D" id="3.90.320.10">
    <property type="match status" value="1"/>
</dbReference>
<dbReference type="PATRIC" id="fig|63186.3.peg.1569"/>
<evidence type="ECO:0000256" key="14">
    <source>
        <dbReference type="PROSITE-ProRule" id="PRU00560"/>
    </source>
</evidence>
<dbReference type="InterPro" id="IPR038726">
    <property type="entry name" value="PDDEXK_AddAB-type"/>
</dbReference>
<dbReference type="STRING" id="63186.ZOBELLIA_1582"/>
<dbReference type="InterPro" id="IPR000212">
    <property type="entry name" value="DNA_helicase_UvrD/REP"/>
</dbReference>
<dbReference type="HOGENOM" id="CLU_010638_0_0_10"/>
<evidence type="ECO:0000256" key="3">
    <source>
        <dbReference type="ARBA" id="ARBA00022763"/>
    </source>
</evidence>
<dbReference type="InterPro" id="IPR027417">
    <property type="entry name" value="P-loop_NTPase"/>
</dbReference>
<dbReference type="Pfam" id="PF12705">
    <property type="entry name" value="PDDEXK_1"/>
    <property type="match status" value="1"/>
</dbReference>
<dbReference type="GO" id="GO:0016887">
    <property type="term" value="F:ATP hydrolysis activity"/>
    <property type="evidence" value="ECO:0007669"/>
    <property type="project" value="RHEA"/>
</dbReference>
<feature type="domain" description="UvrD-like helicase ATP-binding" evidence="15">
    <location>
        <begin position="5"/>
        <end position="483"/>
    </location>
</feature>
<evidence type="ECO:0000256" key="10">
    <source>
        <dbReference type="ARBA" id="ARBA00023235"/>
    </source>
</evidence>
<gene>
    <name evidence="17" type="primary">recB</name>
    <name evidence="17" type="ordered locus">zobellia_1582</name>
</gene>
<evidence type="ECO:0000259" key="15">
    <source>
        <dbReference type="PROSITE" id="PS51198"/>
    </source>
</evidence>
<evidence type="ECO:0000256" key="9">
    <source>
        <dbReference type="ARBA" id="ARBA00023204"/>
    </source>
</evidence>
<keyword evidence="7 14" id="KW-0067">ATP-binding</keyword>
<dbReference type="Proteomes" id="UP000008898">
    <property type="component" value="Chromosome"/>
</dbReference>
<keyword evidence="10" id="KW-0413">Isomerase</keyword>
<dbReference type="PANTHER" id="PTHR11070:SF67">
    <property type="entry name" value="DNA 3'-5' HELICASE"/>
    <property type="match status" value="1"/>
</dbReference>
<dbReference type="GO" id="GO:0005524">
    <property type="term" value="F:ATP binding"/>
    <property type="evidence" value="ECO:0007669"/>
    <property type="project" value="UniProtKB-UniRule"/>
</dbReference>
<evidence type="ECO:0000256" key="6">
    <source>
        <dbReference type="ARBA" id="ARBA00022839"/>
    </source>
</evidence>
<evidence type="ECO:0000256" key="2">
    <source>
        <dbReference type="ARBA" id="ARBA00022741"/>
    </source>
</evidence>
<evidence type="ECO:0000256" key="8">
    <source>
        <dbReference type="ARBA" id="ARBA00023125"/>
    </source>
</evidence>
<dbReference type="SUPFAM" id="SSF52540">
    <property type="entry name" value="P-loop containing nucleoside triphosphate hydrolases"/>
    <property type="match status" value="1"/>
</dbReference>
<dbReference type="AlphaFoldDB" id="G0L4D2"/>
<evidence type="ECO:0000256" key="1">
    <source>
        <dbReference type="ARBA" id="ARBA00022722"/>
    </source>
</evidence>
<dbReference type="Gene3D" id="3.40.50.300">
    <property type="entry name" value="P-loop containing nucleotide triphosphate hydrolases"/>
    <property type="match status" value="4"/>
</dbReference>
<evidence type="ECO:0000256" key="12">
    <source>
        <dbReference type="ARBA" id="ARBA00034808"/>
    </source>
</evidence>
<name>G0L4D2_ZOBGA</name>
<keyword evidence="6" id="KW-0269">Exonuclease</keyword>
<evidence type="ECO:0000256" key="7">
    <source>
        <dbReference type="ARBA" id="ARBA00022840"/>
    </source>
</evidence>
<evidence type="ECO:0000256" key="4">
    <source>
        <dbReference type="ARBA" id="ARBA00022801"/>
    </source>
</evidence>
<evidence type="ECO:0000256" key="11">
    <source>
        <dbReference type="ARBA" id="ARBA00034617"/>
    </source>
</evidence>
<evidence type="ECO:0000256" key="5">
    <source>
        <dbReference type="ARBA" id="ARBA00022806"/>
    </source>
</evidence>
<dbReference type="InterPro" id="IPR011604">
    <property type="entry name" value="PDDEXK-like_dom_sf"/>
</dbReference>
<keyword evidence="18" id="KW-1185">Reference proteome</keyword>
<accession>G0L4D2</accession>
<dbReference type="KEGG" id="zga:ZOBELLIA_1582"/>
<keyword evidence="5 14" id="KW-0347">Helicase</keyword>
<reference evidence="17 18" key="2">
    <citation type="journal article" date="2012" name="Environ. Microbiol.">
        <title>Characterization of the first alginolytic operons in a marine bacterium: from their emergence in marine Flavobacteriia to their independent transfers to marine Proteobacteria and human gut Bacteroides.</title>
        <authorList>
            <person name="Thomas F."/>
            <person name="Barbeyron T."/>
            <person name="Tonon T."/>
            <person name="Genicot S."/>
            <person name="Czjzek M."/>
            <person name="Michel G."/>
        </authorList>
    </citation>
    <scope>NUCLEOTIDE SEQUENCE [LARGE SCALE GENOMIC DNA]</scope>
    <source>
        <strain evidence="18">DSM 12802 / CCUG 47099 / CIP 106680 / NCIMB 13871 / Dsij</strain>
    </source>
</reference>
<organism evidence="17 18">
    <name type="scientific">Zobellia galactanivorans (strain DSM 12802 / CCUG 47099 / CIP 106680 / NCIMB 13871 / Dsij)</name>
    <dbReference type="NCBI Taxonomy" id="63186"/>
    <lineage>
        <taxon>Bacteria</taxon>
        <taxon>Pseudomonadati</taxon>
        <taxon>Bacteroidota</taxon>
        <taxon>Flavobacteriia</taxon>
        <taxon>Flavobacteriales</taxon>
        <taxon>Flavobacteriaceae</taxon>
        <taxon>Zobellia</taxon>
    </lineage>
</organism>
<keyword evidence="1" id="KW-0540">Nuclease</keyword>
<dbReference type="EMBL" id="FP476056">
    <property type="protein sequence ID" value="CAZ95637.1"/>
    <property type="molecule type" value="Genomic_DNA"/>
</dbReference>
<dbReference type="Pfam" id="PF00580">
    <property type="entry name" value="UvrD-helicase"/>
    <property type="match status" value="1"/>
</dbReference>
<dbReference type="GO" id="GO:0000725">
    <property type="term" value="P:recombinational repair"/>
    <property type="evidence" value="ECO:0007669"/>
    <property type="project" value="TreeGrafter"/>
</dbReference>
<keyword evidence="3" id="KW-0227">DNA damage</keyword>
<dbReference type="GO" id="GO:0004527">
    <property type="term" value="F:exonuclease activity"/>
    <property type="evidence" value="ECO:0007669"/>
    <property type="project" value="UniProtKB-KW"/>
</dbReference>
<protein>
    <recommendedName>
        <fullName evidence="12">DNA 3'-5' helicase</fullName>
        <ecNumber evidence="12">5.6.2.4</ecNumber>
    </recommendedName>
</protein>
<reference evidence="18" key="1">
    <citation type="submission" date="2009-07" db="EMBL/GenBank/DDBJ databases">
        <title>Complete genome sequence of Zobellia galactanivorans Dsij.</title>
        <authorList>
            <consortium name="Genoscope - CEA"/>
        </authorList>
    </citation>
    <scope>NUCLEOTIDE SEQUENCE [LARGE SCALE GENOMIC DNA]</scope>
    <source>
        <strain evidence="18">DSM 12802 / CCUG 47099 / CIP 106680 / NCIMB 13871 / Dsij</strain>
    </source>
</reference>
<evidence type="ECO:0000313" key="17">
    <source>
        <dbReference type="EMBL" id="CAZ95637.1"/>
    </source>
</evidence>
<evidence type="ECO:0000256" key="13">
    <source>
        <dbReference type="ARBA" id="ARBA00048988"/>
    </source>
</evidence>
<dbReference type="Pfam" id="PF13361">
    <property type="entry name" value="UvrD_C"/>
    <property type="match status" value="2"/>
</dbReference>
<dbReference type="InterPro" id="IPR014016">
    <property type="entry name" value="UvrD-like_ATP-bd"/>
</dbReference>
<dbReference type="EC" id="5.6.2.4" evidence="12"/>
<comment type="catalytic activity">
    <reaction evidence="11">
        <text>Couples ATP hydrolysis with the unwinding of duplex DNA by translocating in the 3'-5' direction.</text>
        <dbReference type="EC" id="5.6.2.4"/>
    </reaction>
</comment>
<dbReference type="InterPro" id="IPR014017">
    <property type="entry name" value="DNA_helicase_UvrD-like_C"/>
</dbReference>
<dbReference type="PANTHER" id="PTHR11070">
    <property type="entry name" value="UVRD / RECB / PCRA DNA HELICASE FAMILY MEMBER"/>
    <property type="match status" value="1"/>
</dbReference>
<dbReference type="GO" id="GO:0005829">
    <property type="term" value="C:cytosol"/>
    <property type="evidence" value="ECO:0007669"/>
    <property type="project" value="TreeGrafter"/>
</dbReference>
<keyword evidence="2 14" id="KW-0547">Nucleotide-binding</keyword>
<proteinExistence type="predicted"/>
<keyword evidence="9" id="KW-0234">DNA repair</keyword>
<dbReference type="PROSITE" id="PS51198">
    <property type="entry name" value="UVRD_HELICASE_ATP_BIND"/>
    <property type="match status" value="1"/>
</dbReference>
<dbReference type="GO" id="GO:0003677">
    <property type="term" value="F:DNA binding"/>
    <property type="evidence" value="ECO:0007669"/>
    <property type="project" value="UniProtKB-KW"/>
</dbReference>
<evidence type="ECO:0000259" key="16">
    <source>
        <dbReference type="PROSITE" id="PS51217"/>
    </source>
</evidence>
<dbReference type="PROSITE" id="PS51217">
    <property type="entry name" value="UVRD_HELICASE_CTER"/>
    <property type="match status" value="1"/>
</dbReference>
<keyword evidence="8" id="KW-0238">DNA-binding</keyword>
<sequence length="1050" mass="120179">MLRTFLELVFCIKKHLQHSTFKIYNASAGSGKTHTLTKEYLKIVLSPGDRFSKILAITFTNKAVNEMKHRILDSLFKFGQVKDEAGAPPLFLDLMKELGIDAAELRQRSKQTLKEILHNYAFFDISTIDKFTHRLIRTFAKDLKLPQNFEVVLDTDLLLDEAVAKLVHKAGTDKQLTQVLLDFALEKIDDDKSWDIAYDLGNIGKLLFRENHAEHLQNLRDKNIDDFVGLKKTLRSRIKATQESLVGFADLALQLIEQNGLEFPDFTRSYFPKFMEKISSGDLAIDFNAGWKQNFEDTVLYNKSTADATKAILDDLHPQFSEIFNKIRHTFYELSFLKNAYSNLVPLTVLNAIQGEVKNLQNERDQLSIAEFNTIISKEIKNQPAPFIYERLGEKYRHYFVDEFQDTSTLQWNNLIPLIGHALEGEDLQGNKGSLFLVGDAKQAIYRWRGGRAEQFLDLVNKTASPFAIPAETESLPTNWRSYDEVIKFNNDFFTATSPFLNNAMYNAMFVEGNQQGCNSKQGGTVQLKFIDKDDDKTKDEQYCEEVLATIAAVIEKKYGYEDICILVRGNRQGVLLADFLTQEQIPTISSESLLLNSSDKVRFLADLIGYIGNPEDLEIAYNLLTFLSKGRQSRHQYISGHLKRLPELLKNEFGLDVDELKELSVYDGMERVIRQCNLVEGSDAYVTFFMDFVLETEQKEGTGIQAFLNLWEKKKGKLSISAPDNIDAVRIMTVHKSKGLEFPIVIFPFANENIYKRMDKKIWLPLNAEAFDGFEEILVTEKKEVEHYGEEAAQIYSEEEHKMELDALNLLYVALTRAEKALYVISEKDLAKGQHKTDYYSGLFIEYLKGKGLWSDDELTYAFGELEEAPQVHQTKALRQIDYSFTHKDRSGFKILTRSGMLWDTDRETAISKGNLIHYILGCIESEEDIEAALNKAVRQGEIEKQEIEEVRGKLEGIVKHPKLNAYYTKGNTVKNEKDIITAEGQVVRPDRIVINGNRATLIDYKTGKANPKYKEQLYFYADALTDMGYVVENKIIVYINDDITPEFI</sequence>
<evidence type="ECO:0000313" key="18">
    <source>
        <dbReference type="Proteomes" id="UP000008898"/>
    </source>
</evidence>